<keyword evidence="1" id="KW-0732">Signal</keyword>
<dbReference type="Proteomes" id="UP000316778">
    <property type="component" value="Unassembled WGS sequence"/>
</dbReference>
<dbReference type="NCBIfam" id="TIGR03519">
    <property type="entry name" value="T9SS_PorP_fam"/>
    <property type="match status" value="1"/>
</dbReference>
<name>A0A562STC9_CHIJA</name>
<accession>A0A562STC9</accession>
<proteinExistence type="predicted"/>
<feature type="chain" id="PRO_5021786198" evidence="1">
    <location>
        <begin position="25"/>
        <end position="347"/>
    </location>
</feature>
<dbReference type="Pfam" id="PF11751">
    <property type="entry name" value="PorP_SprF"/>
    <property type="match status" value="1"/>
</dbReference>
<dbReference type="InterPro" id="IPR019861">
    <property type="entry name" value="PorP/SprF_Bacteroidetes"/>
</dbReference>
<dbReference type="RefSeq" id="WP_145718214.1">
    <property type="nucleotide sequence ID" value="NZ_BAAAFY010000002.1"/>
</dbReference>
<reference evidence="2 3" key="1">
    <citation type="journal article" date="2013" name="Stand. Genomic Sci.">
        <title>Genomic Encyclopedia of Type Strains, Phase I: The one thousand microbial genomes (KMG-I) project.</title>
        <authorList>
            <person name="Kyrpides N.C."/>
            <person name="Woyke T."/>
            <person name="Eisen J.A."/>
            <person name="Garrity G."/>
            <person name="Lilburn T.G."/>
            <person name="Beck B.J."/>
            <person name="Whitman W.B."/>
            <person name="Hugenholtz P."/>
            <person name="Klenk H.P."/>
        </authorList>
    </citation>
    <scope>NUCLEOTIDE SEQUENCE [LARGE SCALE GENOMIC DNA]</scope>
    <source>
        <strain evidence="2 3">DSM 13484</strain>
    </source>
</reference>
<sequence length="347" mass="38213">MYVIHKKCLALALVLFTGVFSARAQQQPHYTQYIMNPFIINPAVAGIENYWDIKASHRHQWAGLNGSPVTTYLTVHGPLRKSDYPQASPTGFDIEGDNPRGRAYWMQYEAPPAHPGVGLTILNDRTGPLSRFSFSGTYAHHIGLAPRTSLSAGISVGMQSVTLDANKLEFQDPNDPVIAGSALLDTWKPEVSAGLWLYSANYFIGASAQNIIPMNLGFDNGKVVGDSVYRGKLVPHLFLTTGYRMWLNDDISLLPSVMVKYITAAPVSFDINAKAQYRDRVWVGASYRYNDGIAAMLGVNISSTFNIGYSYDYTGSSLNTVSKGSHEIVVGFLIGNRYGDLCPRNIW</sequence>
<keyword evidence="3" id="KW-1185">Reference proteome</keyword>
<protein>
    <submittedName>
        <fullName evidence="2">Type IX secretion system PorP/SprF family membrane protein</fullName>
    </submittedName>
</protein>
<dbReference type="AlphaFoldDB" id="A0A562STC9"/>
<organism evidence="2 3">
    <name type="scientific">Chitinophaga japonensis</name>
    <name type="common">Flexibacter japonensis</name>
    <dbReference type="NCBI Taxonomy" id="104662"/>
    <lineage>
        <taxon>Bacteria</taxon>
        <taxon>Pseudomonadati</taxon>
        <taxon>Bacteroidota</taxon>
        <taxon>Chitinophagia</taxon>
        <taxon>Chitinophagales</taxon>
        <taxon>Chitinophagaceae</taxon>
        <taxon>Chitinophaga</taxon>
    </lineage>
</organism>
<gene>
    <name evidence="2" type="ORF">LX66_4875</name>
</gene>
<dbReference type="OrthoDB" id="626665at2"/>
<evidence type="ECO:0000313" key="3">
    <source>
        <dbReference type="Proteomes" id="UP000316778"/>
    </source>
</evidence>
<evidence type="ECO:0000256" key="1">
    <source>
        <dbReference type="SAM" id="SignalP"/>
    </source>
</evidence>
<comment type="caution">
    <text evidence="2">The sequence shown here is derived from an EMBL/GenBank/DDBJ whole genome shotgun (WGS) entry which is preliminary data.</text>
</comment>
<evidence type="ECO:0000313" key="2">
    <source>
        <dbReference type="EMBL" id="TWI84505.1"/>
    </source>
</evidence>
<dbReference type="EMBL" id="VLLG01000005">
    <property type="protein sequence ID" value="TWI84505.1"/>
    <property type="molecule type" value="Genomic_DNA"/>
</dbReference>
<feature type="signal peptide" evidence="1">
    <location>
        <begin position="1"/>
        <end position="24"/>
    </location>
</feature>